<name>A0A9X1S6M5_9MICC</name>
<proteinExistence type="predicted"/>
<dbReference type="EMBL" id="JAJFZP010000005">
    <property type="protein sequence ID" value="MCC3268484.1"/>
    <property type="molecule type" value="Genomic_DNA"/>
</dbReference>
<feature type="region of interest" description="Disordered" evidence="1">
    <location>
        <begin position="1"/>
        <end position="33"/>
    </location>
</feature>
<comment type="caution">
    <text evidence="3">The sequence shown here is derived from an EMBL/GenBank/DDBJ whole genome shotgun (WGS) entry which is preliminary data.</text>
</comment>
<feature type="region of interest" description="Disordered" evidence="1">
    <location>
        <begin position="162"/>
        <end position="184"/>
    </location>
</feature>
<dbReference type="InterPro" id="IPR009839">
    <property type="entry name" value="SseB_N"/>
</dbReference>
<evidence type="ECO:0000259" key="2">
    <source>
        <dbReference type="Pfam" id="PF07179"/>
    </source>
</evidence>
<feature type="compositionally biased region" description="Polar residues" evidence="1">
    <location>
        <begin position="171"/>
        <end position="184"/>
    </location>
</feature>
<dbReference type="Pfam" id="PF07179">
    <property type="entry name" value="SseB"/>
    <property type="match status" value="1"/>
</dbReference>
<sequence length="184" mass="18696">MTENTENTDNTDSSAAEREGTLPGQAQYQDPEGAAALEEAILAGQEGRISSQELVARICESELLSVGRLLDEKDPASFQALVLKSPEGDSAVAATFTSAGRVPEQIREKAPVMVKAGGEATLRSIGAGYGLAINPGSNLGLELGPEGIAAIVAAYDQAAANQSAAARPNATGSADETGSAPQAQ</sequence>
<feature type="domain" description="SseB protein N-terminal" evidence="2">
    <location>
        <begin position="37"/>
        <end position="150"/>
    </location>
</feature>
<accession>A0A9X1S6M5</accession>
<dbReference type="RefSeq" id="WP_227907033.1">
    <property type="nucleotide sequence ID" value="NZ_CP095461.1"/>
</dbReference>
<protein>
    <submittedName>
        <fullName evidence="3">SseB family protein</fullName>
    </submittedName>
</protein>
<dbReference type="AlphaFoldDB" id="A0A9X1S6M5"/>
<reference evidence="3" key="1">
    <citation type="submission" date="2021-10" db="EMBL/GenBank/DDBJ databases">
        <title>Novel species in genus Arthrobacter.</title>
        <authorList>
            <person name="Liu Y."/>
        </authorList>
    </citation>
    <scope>NUCLEOTIDE SEQUENCE</scope>
    <source>
        <strain evidence="3">Zg-Y809</strain>
    </source>
</reference>
<dbReference type="Proteomes" id="UP001139264">
    <property type="component" value="Unassembled WGS sequence"/>
</dbReference>
<gene>
    <name evidence="3" type="ORF">LJ751_03785</name>
</gene>
<organism evidence="3 4">
    <name type="scientific">Arthrobacter gengyunqii</name>
    <dbReference type="NCBI Taxonomy" id="2886940"/>
    <lineage>
        <taxon>Bacteria</taxon>
        <taxon>Bacillati</taxon>
        <taxon>Actinomycetota</taxon>
        <taxon>Actinomycetes</taxon>
        <taxon>Micrococcales</taxon>
        <taxon>Micrococcaceae</taxon>
        <taxon>Arthrobacter</taxon>
    </lineage>
</organism>
<evidence type="ECO:0000256" key="1">
    <source>
        <dbReference type="SAM" id="MobiDB-lite"/>
    </source>
</evidence>
<evidence type="ECO:0000313" key="4">
    <source>
        <dbReference type="Proteomes" id="UP001139264"/>
    </source>
</evidence>
<evidence type="ECO:0000313" key="3">
    <source>
        <dbReference type="EMBL" id="MCC3268484.1"/>
    </source>
</evidence>
<feature type="compositionally biased region" description="Low complexity" evidence="1">
    <location>
        <begin position="1"/>
        <end position="12"/>
    </location>
</feature>